<organism evidence="1 2">
    <name type="scientific">candidate division WWE3 bacterium GW2011_GWC1_41_7</name>
    <dbReference type="NCBI Taxonomy" id="1619119"/>
    <lineage>
        <taxon>Bacteria</taxon>
        <taxon>Katanobacteria</taxon>
    </lineage>
</organism>
<reference evidence="1 2" key="1">
    <citation type="journal article" date="2015" name="Nature">
        <title>rRNA introns, odd ribosomes, and small enigmatic genomes across a large radiation of phyla.</title>
        <authorList>
            <person name="Brown C.T."/>
            <person name="Hug L.A."/>
            <person name="Thomas B.C."/>
            <person name="Sharon I."/>
            <person name="Castelle C.J."/>
            <person name="Singh A."/>
            <person name="Wilkins M.J."/>
            <person name="Williams K.H."/>
            <person name="Banfield J.F."/>
        </authorList>
    </citation>
    <scope>NUCLEOTIDE SEQUENCE [LARGE SCALE GENOMIC DNA]</scope>
</reference>
<accession>A0A0G0X4U6</accession>
<dbReference type="AlphaFoldDB" id="A0A0G0X4U6"/>
<dbReference type="Proteomes" id="UP000034507">
    <property type="component" value="Unassembled WGS sequence"/>
</dbReference>
<dbReference type="EMBL" id="LCBX01000049">
    <property type="protein sequence ID" value="KKS19402.1"/>
    <property type="molecule type" value="Genomic_DNA"/>
</dbReference>
<name>A0A0G0X4U6_UNCKA</name>
<gene>
    <name evidence="1" type="ORF">UU77_C0049G0005</name>
</gene>
<protein>
    <submittedName>
        <fullName evidence="1">Uncharacterized protein</fullName>
    </submittedName>
</protein>
<evidence type="ECO:0000313" key="2">
    <source>
        <dbReference type="Proteomes" id="UP000034507"/>
    </source>
</evidence>
<proteinExistence type="predicted"/>
<sequence length="415" mass="47204">MYIIVDMQRIPALPEAQQQFGTEITGTQIKDFERRTQIPVPEFIRNVPVITPTEAYDFAVSYLPVPDYTDEYKFLNATTGLRDIREYGGTVEAAQEWLTSPVINLVELSSNFERGAFNRDEIALHEKERRAKRDEQILTLEASLLRKNHGIEVSAKSLTEYSEWIAELLKNPEDAKAYYAHILGHYNPMTSALLRSFNPVKEWMDYFDGSYDIGFHWNLNRSDKGNIDFYSSFVVDGQVQTFGSSSDMEESGLVTHTTTVYHLDNIWKGLKLGGSQIGRVCFSDGRFTASSRGLSMSTEGKVIWEAPEEVAFVFDKKTIQGTYTALPMVEPLTGHENEVRTYEQVDPRLALALVPVTPELFPSFQGNAYGKMTVGAIEMKIMQERYKETGELFSDAEKIIINQLLERIQKNSYSQ</sequence>
<comment type="caution">
    <text evidence="1">The sequence shown here is derived from an EMBL/GenBank/DDBJ whole genome shotgun (WGS) entry which is preliminary data.</text>
</comment>
<evidence type="ECO:0000313" key="1">
    <source>
        <dbReference type="EMBL" id="KKS19402.1"/>
    </source>
</evidence>